<dbReference type="Pfam" id="PF00092">
    <property type="entry name" value="VWA"/>
    <property type="match status" value="1"/>
</dbReference>
<dbReference type="GeneID" id="80518722"/>
<evidence type="ECO:0000313" key="4">
    <source>
        <dbReference type="EMBL" id="QKU35299.1"/>
    </source>
</evidence>
<dbReference type="Gene3D" id="3.40.50.410">
    <property type="entry name" value="von Willebrand factor, type A domain"/>
    <property type="match status" value="1"/>
</dbReference>
<name>A0A6N1NL33_9VIRU</name>
<feature type="region of interest" description="Disordered" evidence="1">
    <location>
        <begin position="632"/>
        <end position="654"/>
    </location>
</feature>
<sequence>MSLVLIHKIFDNFLKQKKQSYLQPLSVEYTADIHNGFVLCKLRQTYQITITDISEATYEFPVDYNSAFCSLVIKTPREEINGFVREKTEAKQIYNEAKTQGKQAFLTEETESDRDIYKLSMCNIVKDDTIIIEYTYITELEYIDKCNVFYIPSFISPRYNGNYIPNPKHSIKTSVRINNDPCNLRCSMPNTFISVKNGSLVLDYISSEVINSDIEIKFSTDYKPKAYKFESNGYKMAMMQFIPTADNPQKSIIKDVVFVLDCSGSMLGDRIKNSKKAIVHCLESLRNKNNYRFNIICYGSSHSIYSKIMLYTNENNINNAVAFVQTIEATMGGTETQSALEACLRISKTAILITDGDTSNNQSMHDLCKQFDCLSILGIGSGINRANIKDMAKNGCGIALFSQTDIDIINNIEMIFKSVTNNSIKNYAINWNNGNNSVSSTKPIIYENLNTLFSIIYSDTDIDKFTMTEANIEMQFESSDLPIDSKYIGALAAKRIIQENEIGQFFTKEKLIDLAIKFNIITQYTSMVAVSSLKPNDPYILENPVNLCRENFDQASVCGARGPMGPQGPCGMPGLNNTLSFKSMLYSDCSPDHQLYHNLTTDPNDVSTYSMKHTRNINSPAQYSTNRCIQDTSKTTFGRPTESGFTSTSKNKKRNSTIDRNTDYLFDYFMHEDKFDIQLCKEYNQTLENNKNNAESIEWEKEFDNAFTNSKGEINDKLVDYFDYDLGLFSPKIKNIIPDIPAIIINDEHILTLFILYCLRREGMVKTYNACYNISIKNKKMVPLFEKMNFVSMPVSN</sequence>
<dbReference type="PANTHER" id="PTHR45737">
    <property type="entry name" value="VON WILLEBRAND FACTOR A DOMAIN-CONTAINING PROTEIN 5A"/>
    <property type="match status" value="1"/>
</dbReference>
<dbReference type="KEGG" id="vg:80518722"/>
<evidence type="ECO:0000259" key="3">
    <source>
        <dbReference type="PROSITE" id="PS51468"/>
    </source>
</evidence>
<reference evidence="4" key="2">
    <citation type="journal article" date="2018" name="Nat. Commun.">
        <title>Tailed giant Tupanvirus possesses the most complete translational apparatus of the known virosphere.</title>
        <authorList>
            <person name="Abrahao J."/>
            <person name="Silva L."/>
            <person name="Silva L.S."/>
            <person name="Khalil J.Y.B."/>
            <person name="Rodrigues R."/>
            <person name="Arantes T."/>
            <person name="Assis F."/>
            <person name="Boratto P."/>
            <person name="Andrade M."/>
            <person name="Kroon E.G."/>
            <person name="Ribeiro B."/>
            <person name="Bergier I."/>
            <person name="Seligmann H."/>
            <person name="Ghigo E."/>
            <person name="Colson P."/>
            <person name="Levasseur A."/>
            <person name="Kroemer G."/>
            <person name="Raoult D."/>
            <person name="La Scola B."/>
        </authorList>
    </citation>
    <scope>NUCLEOTIDE SEQUENCE [LARGE SCALE GENOMIC DNA]</scope>
    <source>
        <strain evidence="4">Soda lake</strain>
    </source>
</reference>
<dbReference type="InterPro" id="IPR036465">
    <property type="entry name" value="vWFA_dom_sf"/>
</dbReference>
<dbReference type="InterPro" id="IPR013694">
    <property type="entry name" value="VIT"/>
</dbReference>
<dbReference type="Pfam" id="PF08487">
    <property type="entry name" value="VIT"/>
    <property type="match status" value="1"/>
</dbReference>
<dbReference type="PROSITE" id="PS50234">
    <property type="entry name" value="VWFA"/>
    <property type="match status" value="1"/>
</dbReference>
<evidence type="ECO:0000259" key="2">
    <source>
        <dbReference type="PROSITE" id="PS50234"/>
    </source>
</evidence>
<feature type="domain" description="VIT" evidence="3">
    <location>
        <begin position="8"/>
        <end position="138"/>
    </location>
</feature>
<dbReference type="SMART" id="SM00327">
    <property type="entry name" value="VWA"/>
    <property type="match status" value="1"/>
</dbReference>
<evidence type="ECO:0000256" key="1">
    <source>
        <dbReference type="SAM" id="MobiDB-lite"/>
    </source>
</evidence>
<dbReference type="SUPFAM" id="SSF53300">
    <property type="entry name" value="vWA-like"/>
    <property type="match status" value="1"/>
</dbReference>
<dbReference type="PANTHER" id="PTHR45737:SF6">
    <property type="entry name" value="VON WILLEBRAND FACTOR A DOMAIN-CONTAINING PROTEIN 5A"/>
    <property type="match status" value="1"/>
</dbReference>
<protein>
    <submittedName>
        <fullName evidence="4">Uncharacterized protein</fullName>
    </submittedName>
</protein>
<organism evidence="4">
    <name type="scientific">Tupanvirus soda lake</name>
    <dbReference type="NCBI Taxonomy" id="2126985"/>
    <lineage>
        <taxon>Viruses</taxon>
        <taxon>Varidnaviria</taxon>
        <taxon>Bamfordvirae</taxon>
        <taxon>Nucleocytoviricota</taxon>
        <taxon>Megaviricetes</taxon>
        <taxon>Imitervirales</taxon>
        <taxon>Mimiviridae</taxon>
        <taxon>Megamimivirinae</taxon>
        <taxon>Tupanvirus</taxon>
        <taxon>Tupanvirus salinum</taxon>
    </lineage>
</organism>
<dbReference type="PROSITE" id="PS51468">
    <property type="entry name" value="VIT"/>
    <property type="match status" value="1"/>
</dbReference>
<feature type="compositionally biased region" description="Polar residues" evidence="1">
    <location>
        <begin position="632"/>
        <end position="649"/>
    </location>
</feature>
<proteinExistence type="predicted"/>
<feature type="domain" description="VWFA" evidence="2">
    <location>
        <begin position="255"/>
        <end position="419"/>
    </location>
</feature>
<dbReference type="SMART" id="SM00609">
    <property type="entry name" value="VIT"/>
    <property type="match status" value="1"/>
</dbReference>
<dbReference type="InterPro" id="IPR002035">
    <property type="entry name" value="VWF_A"/>
</dbReference>
<dbReference type="RefSeq" id="YP_010781958.1">
    <property type="nucleotide sequence ID" value="NC_075039.1"/>
</dbReference>
<dbReference type="EMBL" id="KY523104">
    <property type="protein sequence ID" value="QKU35299.1"/>
    <property type="molecule type" value="Genomic_DNA"/>
</dbReference>
<accession>A0A6N1NL33</accession>
<reference evidence="4" key="1">
    <citation type="submission" date="2017-01" db="EMBL/GenBank/DDBJ databases">
        <authorList>
            <person name="Assis F.L."/>
            <person name="Abrahao J.S."/>
            <person name="Silva L."/>
            <person name="Khalil J.B."/>
            <person name="Rodrigues R."/>
            <person name="Silva L.S."/>
            <person name="Arantes T."/>
            <person name="Boratto P."/>
            <person name="Andrade M."/>
            <person name="Kroon E.G."/>
            <person name="Ribeiro B."/>
            <person name="Bergier I."/>
            <person name="Seligmann H."/>
            <person name="Ghigo E."/>
            <person name="Colson P."/>
            <person name="Levasseur A."/>
            <person name="Raoult D."/>
            <person name="Scola B.L."/>
        </authorList>
    </citation>
    <scope>NUCLEOTIDE SEQUENCE</scope>
    <source>
        <strain evidence="4">Soda lake</strain>
    </source>
</reference>